<dbReference type="Proteomes" id="UP000593765">
    <property type="component" value="Chromosome"/>
</dbReference>
<dbReference type="CDD" id="cd11336">
    <property type="entry name" value="AmyAc_MTSase"/>
    <property type="match status" value="1"/>
</dbReference>
<accession>A0A7M2X0R7</accession>
<sequence>MTSTFPESTYRVQFHADFTFRDATEIVPYLADLGVTHLYASPYLKARPGSTHGYDVIDHCRLNPELGTQRDFEDFLAALERHGMSHILDIVPNHVGIATNENVWWNDVLANGPSSHYGRYFDIAWQEASRPELSGKVLLPLLGKPYGVTLEDGELTLSHDGNGFWINYQDRKLPVSPATLKLLHGEDAAERLRQFNGTPGEPRSFDALDAILDKQFYRLACWTNASDEINYRRFFDVNELAALAMERAEVFEETHGFVFKLIKAGHVAGLRIDHPDGLYNPREYFERLQQLYRKSADGDRAERRPLYVLAEKILAADETLPTEWSIHGTSGYDFLNHVNGLFIDSRNEQAITQIYSEWLADGGTTSCGACDSFETLGYGRKKFMLETAFASELRSLARRLDRLAQRNRLWRDFTLAALVRGLKEVIACFGVYRTYIEGPEVSASDRQRIEAAIGAAIGRNPASDVGVFHFIRDVLLQRYPETFSESDRADQLAFAGKFQQLTSPVTAKGIEDTSFYVYNRFVSLNEVGGDPARFGVAPDDLHTYFADRQRDWPYAMSTLSTHDTKRSEDVRARLNVLSEIPDQWRTHATRWRDINAGQKAVVAGRPAPDANDEYLIYQTLLGVAPLGPWSAPAYAAVQERVCGYVLKALREAKVHTTWTNPNAAYEQAVQAFVARLLDRKASPQFWDDFDALRGRVATIGLINSLSQTLLRLAAPGVPDTFQGTESWDFSLVDPDNRRPVSYERLRAQLHRCDAILQADPARRAVLVRELLDDLADGSAKVFLQATILRLRRAHPGLLSAGTYDALPVTGAKAKHVFAFMRRSNRSAVVVVVPRLIASLLDDRTTLPLGDQVWGDTAIELDGPTVSWRNLLTNEQSSPARRIVMGDVCNCFPVYAGLASV</sequence>
<dbReference type="SUPFAM" id="SSF51445">
    <property type="entry name" value="(Trans)glycosidases"/>
    <property type="match status" value="1"/>
</dbReference>
<dbReference type="EMBL" id="CP063458">
    <property type="protein sequence ID" value="QOV91338.1"/>
    <property type="molecule type" value="Genomic_DNA"/>
</dbReference>
<dbReference type="GO" id="GO:0047470">
    <property type="term" value="F:(1,4)-alpha-D-glucan 1-alpha-D-glucosylmutase activity"/>
    <property type="evidence" value="ECO:0007669"/>
    <property type="project" value="TreeGrafter"/>
</dbReference>
<dbReference type="AlphaFoldDB" id="A0A7M2X0R7"/>
<dbReference type="Pfam" id="PF00128">
    <property type="entry name" value="Alpha-amylase"/>
    <property type="match status" value="1"/>
</dbReference>
<dbReference type="NCBIfam" id="TIGR02401">
    <property type="entry name" value="trehalose_TreY"/>
    <property type="match status" value="1"/>
</dbReference>
<feature type="domain" description="Glycosyl hydrolase family 13 catalytic" evidence="1">
    <location>
        <begin position="3"/>
        <end position="463"/>
    </location>
</feature>
<protein>
    <submittedName>
        <fullName evidence="2">Malto-oligosyltrehalose synthase</fullName>
    </submittedName>
</protein>
<proteinExistence type="predicted"/>
<dbReference type="InterPro" id="IPR006047">
    <property type="entry name" value="GH13_cat_dom"/>
</dbReference>
<dbReference type="InterPro" id="IPR012767">
    <property type="entry name" value="Trehalose_TreY"/>
</dbReference>
<dbReference type="InterPro" id="IPR013797">
    <property type="entry name" value="Maltooligo_trehalose_synth_4"/>
</dbReference>
<dbReference type="RefSeq" id="WP_206294579.1">
    <property type="nucleotide sequence ID" value="NZ_CP063458.1"/>
</dbReference>
<dbReference type="KEGG" id="hbs:IPV69_08285"/>
<dbReference type="PANTHER" id="PTHR10357">
    <property type="entry name" value="ALPHA-AMYLASE FAMILY MEMBER"/>
    <property type="match status" value="1"/>
</dbReference>
<dbReference type="Gene3D" id="3.20.20.80">
    <property type="entry name" value="Glycosidases"/>
    <property type="match status" value="1"/>
</dbReference>
<evidence type="ECO:0000313" key="2">
    <source>
        <dbReference type="EMBL" id="QOV91338.1"/>
    </source>
</evidence>
<name>A0A7M2X0R7_9BACT</name>
<dbReference type="Gene3D" id="1.10.150.200">
    <property type="entry name" value="Maltooligosyl trehalose synthase, domain 3"/>
    <property type="match status" value="1"/>
</dbReference>
<dbReference type="Gene3D" id="1.10.10.470">
    <property type="entry name" value="Maltooligosyl trehalose synthase, domain 4"/>
    <property type="match status" value="1"/>
</dbReference>
<keyword evidence="3" id="KW-1185">Reference proteome</keyword>
<gene>
    <name evidence="2" type="primary">treY</name>
    <name evidence="2" type="ORF">IPV69_08285</name>
</gene>
<organism evidence="2 3">
    <name type="scientific">Humisphaera borealis</name>
    <dbReference type="NCBI Taxonomy" id="2807512"/>
    <lineage>
        <taxon>Bacteria</taxon>
        <taxon>Pseudomonadati</taxon>
        <taxon>Planctomycetota</taxon>
        <taxon>Phycisphaerae</taxon>
        <taxon>Tepidisphaerales</taxon>
        <taxon>Tepidisphaeraceae</taxon>
        <taxon>Humisphaera</taxon>
    </lineage>
</organism>
<dbReference type="SMART" id="SM00642">
    <property type="entry name" value="Aamy"/>
    <property type="match status" value="1"/>
</dbReference>
<dbReference type="InterPro" id="IPR017853">
    <property type="entry name" value="GH"/>
</dbReference>
<reference evidence="2 3" key="1">
    <citation type="submission" date="2020-10" db="EMBL/GenBank/DDBJ databases">
        <title>Wide distribution of Phycisphaera-like planctomycetes from WD2101 soil group in peatlands and genome analysis of the first cultivated representative.</title>
        <authorList>
            <person name="Dedysh S.N."/>
            <person name="Beletsky A.V."/>
            <person name="Ivanova A."/>
            <person name="Kulichevskaya I.S."/>
            <person name="Suzina N.E."/>
            <person name="Philippov D.A."/>
            <person name="Rakitin A.L."/>
            <person name="Mardanov A.V."/>
            <person name="Ravin N.V."/>
        </authorList>
    </citation>
    <scope>NUCLEOTIDE SEQUENCE [LARGE SCALE GENOMIC DNA]</scope>
    <source>
        <strain evidence="2 3">M1803</strain>
    </source>
</reference>
<evidence type="ECO:0000313" key="3">
    <source>
        <dbReference type="Proteomes" id="UP000593765"/>
    </source>
</evidence>
<evidence type="ECO:0000259" key="1">
    <source>
        <dbReference type="SMART" id="SM00642"/>
    </source>
</evidence>
<dbReference type="Gene3D" id="3.30.1590.10">
    <property type="entry name" value="Maltooligosyl trehalose synthase, domain 2"/>
    <property type="match status" value="1"/>
</dbReference>
<dbReference type="GO" id="GO:0005992">
    <property type="term" value="P:trehalose biosynthetic process"/>
    <property type="evidence" value="ECO:0007669"/>
    <property type="project" value="TreeGrafter"/>
</dbReference>
<dbReference type="GO" id="GO:0030980">
    <property type="term" value="P:alpha-glucan catabolic process"/>
    <property type="evidence" value="ECO:0007669"/>
    <property type="project" value="TreeGrafter"/>
</dbReference>
<dbReference type="PANTHER" id="PTHR10357:SF216">
    <property type="entry name" value="MALTOOLIGOSYL TREHALOSE SYNTHASE-RELATED"/>
    <property type="match status" value="1"/>
</dbReference>